<evidence type="ECO:0000313" key="2">
    <source>
        <dbReference type="EMBL" id="OJT05255.1"/>
    </source>
</evidence>
<dbReference type="EMBL" id="MNAD01001474">
    <property type="protein sequence ID" value="OJT05255.1"/>
    <property type="molecule type" value="Genomic_DNA"/>
</dbReference>
<evidence type="ECO:0000256" key="1">
    <source>
        <dbReference type="SAM" id="MobiDB-lite"/>
    </source>
</evidence>
<sequence>MDGILGASSPSRRVSFTTSSERDRPFVRPFVSKPKPVAIKSRATKKVSSTLTADPAPTTPENPRKRLDLAEGVDERVPALSQEPPRCPSTPVRPRTRSRSSSARAPVVHEKDADDVLPPSSPISSPLSSPLSSPVKDGDSREQERDSSLPPSSPIPIPRSPVQENERSMVEFDMTPSPPSPTLDALRITSRVSVWALLNPMPESPRPAAFKAVSPEPVVQIGTSREGSTVLVTDGDVTPLALGEAEADITIVAEVAEDHLPLQESVTESRPPSRLPSAASSRASTPELSIPRDIPSSPLSSPPRSVADDHDVAVDIDVDADIEDQLPPSSPMRMASPSPTINRAASRARSISVQRDDDAREPPRKKARHESSADASTSRVSPAPLPEVEMTPSVASGALEADTQNERKKTPAEDVKLRVSPAAQAQPEERQVHKPTQKRRRTVVWSDDESESDAPAPPPPPRPKVQKRKEQDGERKKTKKARTKETGAGDDVENEPLKGSAPTKKSKSRPPAKAGARSAAPTSATNIERTRGVSPDQHMDALSGDDEDEPQPLPESKPRQPAHKSKADRRSSSPSAPSPKPARKDEQEHDAPALPAYTLPLPAGELEGMLIETLATARASSLATSALYGVLMAARPALREMALPVRVGSESPSAEDAQAQTPALGEEGEKNLKSKGRRGAKADADAASKRAWVPAIEGVLEAGWRRCGVFGKVVNSGTDMGNQELALEARWFYDPERDEDGERAGLVRSMMRRPGKRSETKKAKQYYWRPLPKISRWDPEDDL</sequence>
<feature type="compositionally biased region" description="Basic and acidic residues" evidence="1">
    <location>
        <begin position="404"/>
        <end position="417"/>
    </location>
</feature>
<feature type="compositionally biased region" description="Basic and acidic residues" evidence="1">
    <location>
        <begin position="354"/>
        <end position="372"/>
    </location>
</feature>
<keyword evidence="3" id="KW-1185">Reference proteome</keyword>
<feature type="compositionally biased region" description="Basic and acidic residues" evidence="1">
    <location>
        <begin position="582"/>
        <end position="591"/>
    </location>
</feature>
<gene>
    <name evidence="2" type="ORF">TRAPUB_3919</name>
</gene>
<dbReference type="OMA" id="HNQISHA"/>
<name>A0A1M2VCG7_TRAPU</name>
<organism evidence="2 3">
    <name type="scientific">Trametes pubescens</name>
    <name type="common">White-rot fungus</name>
    <dbReference type="NCBI Taxonomy" id="154538"/>
    <lineage>
        <taxon>Eukaryota</taxon>
        <taxon>Fungi</taxon>
        <taxon>Dikarya</taxon>
        <taxon>Basidiomycota</taxon>
        <taxon>Agaricomycotina</taxon>
        <taxon>Agaricomycetes</taxon>
        <taxon>Polyporales</taxon>
        <taxon>Polyporaceae</taxon>
        <taxon>Trametes</taxon>
    </lineage>
</organism>
<feature type="compositionally biased region" description="Basic residues" evidence="1">
    <location>
        <begin position="433"/>
        <end position="442"/>
    </location>
</feature>
<proteinExistence type="predicted"/>
<feature type="compositionally biased region" description="Basic and acidic residues" evidence="1">
    <location>
        <begin position="62"/>
        <end position="77"/>
    </location>
</feature>
<evidence type="ECO:0000313" key="3">
    <source>
        <dbReference type="Proteomes" id="UP000184267"/>
    </source>
</evidence>
<dbReference type="Proteomes" id="UP000184267">
    <property type="component" value="Unassembled WGS sequence"/>
</dbReference>
<feature type="compositionally biased region" description="Acidic residues" evidence="1">
    <location>
        <begin position="314"/>
        <end position="324"/>
    </location>
</feature>
<accession>A0A1M2VCG7</accession>
<protein>
    <submittedName>
        <fullName evidence="2">Uncharacterized protein</fullName>
    </submittedName>
</protein>
<feature type="region of interest" description="Disordered" evidence="1">
    <location>
        <begin position="262"/>
        <end position="599"/>
    </location>
</feature>
<feature type="compositionally biased region" description="Basic and acidic residues" evidence="1">
    <location>
        <begin position="136"/>
        <end position="147"/>
    </location>
</feature>
<feature type="compositionally biased region" description="Low complexity" evidence="1">
    <location>
        <begin position="89"/>
        <end position="106"/>
    </location>
</feature>
<feature type="compositionally biased region" description="Polar residues" evidence="1">
    <location>
        <begin position="8"/>
        <end position="19"/>
    </location>
</feature>
<comment type="caution">
    <text evidence="2">The sequence shown here is derived from an EMBL/GenBank/DDBJ whole genome shotgun (WGS) entry which is preliminary data.</text>
</comment>
<dbReference type="STRING" id="154538.A0A1M2VCG7"/>
<dbReference type="AlphaFoldDB" id="A0A1M2VCG7"/>
<feature type="compositionally biased region" description="Low complexity" evidence="1">
    <location>
        <begin position="269"/>
        <end position="305"/>
    </location>
</feature>
<feature type="region of interest" description="Disordered" evidence="1">
    <location>
        <begin position="744"/>
        <end position="764"/>
    </location>
</feature>
<feature type="region of interest" description="Disordered" evidence="1">
    <location>
        <begin position="1"/>
        <end position="185"/>
    </location>
</feature>
<reference evidence="2 3" key="1">
    <citation type="submission" date="2016-10" db="EMBL/GenBank/DDBJ databases">
        <title>Genome sequence of the basidiomycete white-rot fungus Trametes pubescens.</title>
        <authorList>
            <person name="Makela M.R."/>
            <person name="Granchi Z."/>
            <person name="Peng M."/>
            <person name="De Vries R.P."/>
            <person name="Grigoriev I."/>
            <person name="Riley R."/>
            <person name="Hilden K."/>
        </authorList>
    </citation>
    <scope>NUCLEOTIDE SEQUENCE [LARGE SCALE GENOMIC DNA]</scope>
    <source>
        <strain evidence="2 3">FBCC735</strain>
    </source>
</reference>
<feature type="region of interest" description="Disordered" evidence="1">
    <location>
        <begin position="649"/>
        <end position="684"/>
    </location>
</feature>
<dbReference type="OrthoDB" id="5348546at2759"/>
<feature type="compositionally biased region" description="Low complexity" evidence="1">
    <location>
        <begin position="122"/>
        <end position="134"/>
    </location>
</feature>